<feature type="domain" description="Malectin-like" evidence="7">
    <location>
        <begin position="113"/>
        <end position="316"/>
    </location>
</feature>
<dbReference type="PANTHER" id="PTHR45631">
    <property type="entry name" value="OS07G0107800 PROTEIN-RELATED"/>
    <property type="match status" value="1"/>
</dbReference>
<protein>
    <recommendedName>
        <fullName evidence="7">Malectin-like domain-containing protein</fullName>
    </recommendedName>
</protein>
<accession>A0A2Z6PB54</accession>
<dbReference type="Gene3D" id="2.60.120.430">
    <property type="entry name" value="Galactose-binding lectin"/>
    <property type="match status" value="1"/>
</dbReference>
<keyword evidence="5" id="KW-0472">Membrane</keyword>
<comment type="subcellular location">
    <subcellularLocation>
        <location evidence="1">Membrane</location>
        <topology evidence="1">Single-pass membrane protein</topology>
    </subcellularLocation>
</comment>
<evidence type="ECO:0000256" key="3">
    <source>
        <dbReference type="ARBA" id="ARBA00022729"/>
    </source>
</evidence>
<evidence type="ECO:0000313" key="9">
    <source>
        <dbReference type="Proteomes" id="UP000242715"/>
    </source>
</evidence>
<dbReference type="EMBL" id="DF973800">
    <property type="protein sequence ID" value="GAU40327.1"/>
    <property type="molecule type" value="Genomic_DNA"/>
</dbReference>
<keyword evidence="4" id="KW-1133">Transmembrane helix</keyword>
<dbReference type="OrthoDB" id="4062651at2759"/>
<dbReference type="Proteomes" id="UP000242715">
    <property type="component" value="Unassembled WGS sequence"/>
</dbReference>
<feature type="chain" id="PRO_5016318515" description="Malectin-like domain-containing protein" evidence="6">
    <location>
        <begin position="30"/>
        <end position="357"/>
    </location>
</feature>
<sequence>MMELQVIWLIRLVVACVLCLCIFIRSASSATEGFKSIACCADSDYTDLLTTLNYTTDYHWYSDKRGCRQIPDIVLSHRSNENVRMFDIDEGKRFGVTELGEVRSSRLQDFEIEGVFKATKDYIDFCVLKEDVNPFISQLELRPLPEEYLHDFDTSVLKLISRNNLCGTKDEIRFPVDQNDRIWKATSTSSSALPLSSNVSSVDLKGSVTPPLEVLQTALTHPEQLVFIHDDLETDDYEYSVFLYFHELNSTLKAGERVFDIYLNNEIKKAGFDVLEGGSKYNYTVLNISANGSLNITLVKASGSKFGPFLNAYEILQARPWIDESNQTDLVVIQKMREELLLQNQDNEALKSWSGDP</sequence>
<evidence type="ECO:0000256" key="5">
    <source>
        <dbReference type="ARBA" id="ARBA00023136"/>
    </source>
</evidence>
<feature type="signal peptide" evidence="6">
    <location>
        <begin position="1"/>
        <end position="29"/>
    </location>
</feature>
<evidence type="ECO:0000256" key="6">
    <source>
        <dbReference type="SAM" id="SignalP"/>
    </source>
</evidence>
<dbReference type="Pfam" id="PF12819">
    <property type="entry name" value="Malectin_like"/>
    <property type="match status" value="1"/>
</dbReference>
<evidence type="ECO:0000256" key="2">
    <source>
        <dbReference type="ARBA" id="ARBA00022692"/>
    </source>
</evidence>
<dbReference type="InterPro" id="IPR024788">
    <property type="entry name" value="Malectin-like_Carb-bd_dom"/>
</dbReference>
<name>A0A2Z6PB54_TRISU</name>
<keyword evidence="2" id="KW-0812">Transmembrane</keyword>
<proteinExistence type="predicted"/>
<keyword evidence="3 6" id="KW-0732">Signal</keyword>
<evidence type="ECO:0000256" key="1">
    <source>
        <dbReference type="ARBA" id="ARBA00004167"/>
    </source>
</evidence>
<dbReference type="GO" id="GO:0016020">
    <property type="term" value="C:membrane"/>
    <property type="evidence" value="ECO:0007669"/>
    <property type="project" value="UniProtKB-SubCell"/>
</dbReference>
<evidence type="ECO:0000256" key="4">
    <source>
        <dbReference type="ARBA" id="ARBA00022989"/>
    </source>
</evidence>
<dbReference type="PANTHER" id="PTHR45631:SF27">
    <property type="entry name" value="PROTEIN KINASE DOMAIN-CONTAINING PROTEIN"/>
    <property type="match status" value="1"/>
</dbReference>
<organism evidence="8 9">
    <name type="scientific">Trifolium subterraneum</name>
    <name type="common">Subterranean clover</name>
    <dbReference type="NCBI Taxonomy" id="3900"/>
    <lineage>
        <taxon>Eukaryota</taxon>
        <taxon>Viridiplantae</taxon>
        <taxon>Streptophyta</taxon>
        <taxon>Embryophyta</taxon>
        <taxon>Tracheophyta</taxon>
        <taxon>Spermatophyta</taxon>
        <taxon>Magnoliopsida</taxon>
        <taxon>eudicotyledons</taxon>
        <taxon>Gunneridae</taxon>
        <taxon>Pentapetalae</taxon>
        <taxon>rosids</taxon>
        <taxon>fabids</taxon>
        <taxon>Fabales</taxon>
        <taxon>Fabaceae</taxon>
        <taxon>Papilionoideae</taxon>
        <taxon>50 kb inversion clade</taxon>
        <taxon>NPAAA clade</taxon>
        <taxon>Hologalegina</taxon>
        <taxon>IRL clade</taxon>
        <taxon>Trifolieae</taxon>
        <taxon>Trifolium</taxon>
    </lineage>
</organism>
<evidence type="ECO:0000313" key="8">
    <source>
        <dbReference type="EMBL" id="GAU40327.1"/>
    </source>
</evidence>
<keyword evidence="9" id="KW-1185">Reference proteome</keyword>
<reference evidence="9" key="1">
    <citation type="journal article" date="2017" name="Front. Plant Sci.">
        <title>Climate Clever Clovers: New Paradigm to Reduce the Environmental Footprint of Ruminants by Breeding Low Methanogenic Forages Utilizing Haplotype Variation.</title>
        <authorList>
            <person name="Kaur P."/>
            <person name="Appels R."/>
            <person name="Bayer P.E."/>
            <person name="Keeble-Gagnere G."/>
            <person name="Wang J."/>
            <person name="Hirakawa H."/>
            <person name="Shirasawa K."/>
            <person name="Vercoe P."/>
            <person name="Stefanova K."/>
            <person name="Durmic Z."/>
            <person name="Nichols P."/>
            <person name="Revell C."/>
            <person name="Isobe S.N."/>
            <person name="Edwards D."/>
            <person name="Erskine W."/>
        </authorList>
    </citation>
    <scope>NUCLEOTIDE SEQUENCE [LARGE SCALE GENOMIC DNA]</scope>
    <source>
        <strain evidence="9">cv. Daliak</strain>
    </source>
</reference>
<gene>
    <name evidence="8" type="ORF">TSUD_221750</name>
</gene>
<evidence type="ECO:0000259" key="7">
    <source>
        <dbReference type="Pfam" id="PF12819"/>
    </source>
</evidence>
<dbReference type="AlphaFoldDB" id="A0A2Z6PB54"/>